<dbReference type="InterPro" id="IPR016024">
    <property type="entry name" value="ARM-type_fold"/>
</dbReference>
<proteinExistence type="predicted"/>
<evidence type="ECO:0000313" key="7">
    <source>
        <dbReference type="Proteomes" id="UP000015104"/>
    </source>
</evidence>
<dbReference type="Pfam" id="PF21047">
    <property type="entry name" value="HEAT_Maestro"/>
    <property type="match status" value="1"/>
</dbReference>
<dbReference type="OrthoDB" id="1884734at2759"/>
<keyword evidence="7" id="KW-1185">Reference proteome</keyword>
<evidence type="ECO:0000256" key="1">
    <source>
        <dbReference type="ARBA" id="ARBA00022737"/>
    </source>
</evidence>
<dbReference type="Pfam" id="PF23221">
    <property type="entry name" value="HEAT_MROH2B_1st"/>
    <property type="match status" value="1"/>
</dbReference>
<name>T1KTC1_TETUR</name>
<keyword evidence="1" id="KW-0677">Repeat</keyword>
<dbReference type="Pfam" id="PF23227">
    <property type="entry name" value="HEAT_MROH2B_C"/>
    <property type="match status" value="1"/>
</dbReference>
<dbReference type="PANTHER" id="PTHR23120">
    <property type="entry name" value="MAESTRO-RELATED HEAT DOMAIN-CONTAINING"/>
    <property type="match status" value="1"/>
</dbReference>
<feature type="domain" description="MROH2B-like HEAT-repeats" evidence="3">
    <location>
        <begin position="269"/>
        <end position="891"/>
    </location>
</feature>
<dbReference type="Gene3D" id="1.25.10.10">
    <property type="entry name" value="Leucine-rich Repeat Variant"/>
    <property type="match status" value="5"/>
</dbReference>
<reference evidence="6" key="2">
    <citation type="submission" date="2015-06" db="UniProtKB">
        <authorList>
            <consortium name="EnsemblMetazoa"/>
        </authorList>
    </citation>
    <scope>IDENTIFICATION</scope>
</reference>
<evidence type="ECO:0000259" key="3">
    <source>
        <dbReference type="Pfam" id="PF23210"/>
    </source>
</evidence>
<evidence type="ECO:0000259" key="4">
    <source>
        <dbReference type="Pfam" id="PF23221"/>
    </source>
</evidence>
<dbReference type="InterPro" id="IPR011989">
    <property type="entry name" value="ARM-like"/>
</dbReference>
<evidence type="ECO:0000313" key="6">
    <source>
        <dbReference type="EnsemblMetazoa" id="tetur20g02680.1"/>
    </source>
</evidence>
<dbReference type="PANTHER" id="PTHR23120:SF0">
    <property type="entry name" value="MAESTRO HEAT-LIKE REPEAT FAMILY MEMBER 1"/>
    <property type="match status" value="1"/>
</dbReference>
<accession>T1KTC1</accession>
<dbReference type="EnsemblMetazoa" id="tetur20g02680.1">
    <property type="protein sequence ID" value="tetur20g02680.1"/>
    <property type="gene ID" value="tetur20g02680"/>
</dbReference>
<dbReference type="eggNOG" id="KOG2032">
    <property type="taxonomic scope" value="Eukaryota"/>
</dbReference>
<evidence type="ECO:0000259" key="2">
    <source>
        <dbReference type="Pfam" id="PF21047"/>
    </source>
</evidence>
<dbReference type="InterPro" id="IPR055408">
    <property type="entry name" value="HEAT_MROH2B-like"/>
</dbReference>
<dbReference type="Proteomes" id="UP000015104">
    <property type="component" value="Unassembled WGS sequence"/>
</dbReference>
<feature type="domain" description="MROH2B-like N-terminal HEAT-repeats" evidence="4">
    <location>
        <begin position="41"/>
        <end position="263"/>
    </location>
</feature>
<dbReference type="InterPro" id="IPR056282">
    <property type="entry name" value="MROH2B-like_N_HEAT"/>
</dbReference>
<dbReference type="KEGG" id="tut:107366970"/>
<evidence type="ECO:0008006" key="8">
    <source>
        <dbReference type="Google" id="ProtNLM"/>
    </source>
</evidence>
<protein>
    <recommendedName>
        <fullName evidence="8">Maestro heat-like repeat-containing protein family member 1</fullName>
    </recommendedName>
</protein>
<dbReference type="STRING" id="32264.T1KTC1"/>
<dbReference type="SUPFAM" id="SSF48371">
    <property type="entry name" value="ARM repeat"/>
    <property type="match status" value="3"/>
</dbReference>
<dbReference type="Pfam" id="PF23210">
    <property type="entry name" value="HEAT_Maestro_2"/>
    <property type="match status" value="1"/>
</dbReference>
<evidence type="ECO:0000259" key="5">
    <source>
        <dbReference type="Pfam" id="PF23227"/>
    </source>
</evidence>
<dbReference type="HOGENOM" id="CLU_003168_0_1_1"/>
<dbReference type="InterPro" id="IPR045206">
    <property type="entry name" value="Maestro_heat-like_prot"/>
</dbReference>
<sequence>MEVDTCDHQSPDYSQLVVDALVAGCTDEQEAVSNHVCNIVVQYGSKHCSLVLGTCLYHLQKDDGKDQQLRQIGKIKLMSNIERVCIEFVNKIDQDTRNQLIKFCIGVLNKDLDEITDYERYSCGVLVCLGKKQTTDIMEKFLERFKPNTSPFIGICKCLGSLATANPFGMVGYIKGLLGTMVTMLPVIRKDVVRIFFVKCVSQFAESIKEYLSNIDRAPDPEVNKAYFFPEIDSLFDYLYHEWFNGRNNRVREAVIKALGNMISLMSDKAFAENAPRFITSLLPLYRKPTVSLPLSSNDFEICYASQSLHQALECLTERGSPTLTRLNIEAITNTLFIQTCALPDYQQPNSIRNHNEILRSFATLNTKYSDYLIPWLLTKLELNSDSAKIGALTILKHLINASSQYIVPRLSLIFKALRRILDEENNRVRRAITQVIVTIAHHGYLDLEGGQALIKYIITQCALEEESEEELHSRRSSVFDSDAVTNKDLRTMSDNVMNLLVTTVDDIEKVLWPHLFEYLIQPEYTEALPTLCKSIYLMGEKIKRQDPSGELLQSYFQRIEQMPKREALFARLSVIIGDVPESHVKDTLQVLKLVGPHIHEQFDSVAHILTGLINEFAMFDDSKHEFWRNICCNFNTAFLQKIGSLEFYHNYITAQMRQIHLYYQKSPLKNFYLTNLGNVIRLYRNKEVAQNALDLAFETIDHSSAIEREGLAYLAGKCAANHLDMVLVNLEKYAEPRRSTGFINSIMDSMRSGTDPELERLRSTIVLSYAYVVKHAESDLLLTRLETPILRTIGYFYSQSKDWLVQAAYIQAVGIIAYSVLPEKLKQMYIFRKRDDLLNEMLTILRSPTTTSHHCQLTLDTISNLVKHEPVLSDKEKTTVIDVVGRAVYARVGYDDLLCSMKTLLEDFVVRERSTLEILVFIVTQLRPWLNSQTNEGHRSDAVSTAQHCLNFYESNLDSWMTFLVAGSHRFESFGSLIGLLISRLFDPVPSIRIKAFFCFRAIFKIAEKVSNRPASQEPCIELFNRLINYRDEVPELTSESIKTLTNYLAHQMKLRDLSPLPLFKHLLDGMTENLSSCSYGCSCALLSLVDIYGNDFKQELPDFISYLINRMPYVSHTHTRRGLESIISSFGSHQLNSVLNYLLDCPPTWSKDHIQMWLTLVSDSTLCTPIIDKLLDVLNGQQTYFHPRKPHVTVASPKALSAILALQEIYGSSISSPILISQFVRVFTAVFGTVASFLKAEYIPPENDPRVANNSEKKQNIFPISIAVQTLKNVLYKCERDKVLNDHIFFLMEKEDEFPETVVVLAKEMCFKYPADISDLVEHLTALLKDSSPNRRLIPVAFFCEILSIDNYDQQNLAEPLLQTLLNMLTDSSNAIRKLCIRGLGRHSCLSPELNSKLSSPVISALLLGLEDKDDKNDDVLLESIKGLTNNLVYLEKSQLQDICVHIAIRLKSLFDKENKNIRSSAIHCYGKLCEKGGLLLQDVSTESLIPLVVYYNSNVSIVTEAARYALANFDATVPANDPLGKFFKKVATEKHFVEPTEFTPSLIKFLASESKELIEDWTTSLELYLRSNQDNIKAASIFILGHIFDADTDKNMIDPDLRSKIVSCLVRFLRESRSNHVKMRSAEALAKA</sequence>
<reference evidence="7" key="1">
    <citation type="submission" date="2011-08" db="EMBL/GenBank/DDBJ databases">
        <authorList>
            <person name="Rombauts S."/>
        </authorList>
    </citation>
    <scope>NUCLEOTIDE SEQUENCE</scope>
    <source>
        <strain evidence="7">London</strain>
    </source>
</reference>
<dbReference type="InterPro" id="IPR048465">
    <property type="entry name" value="Maestro-like_HEAT"/>
</dbReference>
<feature type="domain" description="Maestro/Maestro-like HEAT-repeats" evidence="5">
    <location>
        <begin position="1363"/>
        <end position="1632"/>
    </location>
</feature>
<dbReference type="GO" id="GO:0005737">
    <property type="term" value="C:cytoplasm"/>
    <property type="evidence" value="ECO:0007669"/>
    <property type="project" value="TreeGrafter"/>
</dbReference>
<dbReference type="OMA" id="EVYIKAM"/>
<dbReference type="InterPro" id="IPR055406">
    <property type="entry name" value="HEAT_Maestro"/>
</dbReference>
<gene>
    <name evidence="6" type="primary">107366970</name>
</gene>
<dbReference type="EMBL" id="CAEY01000522">
    <property type="status" value="NOT_ANNOTATED_CDS"/>
    <property type="molecule type" value="Genomic_DNA"/>
</dbReference>
<organism evidence="6 7">
    <name type="scientific">Tetranychus urticae</name>
    <name type="common">Two-spotted spider mite</name>
    <dbReference type="NCBI Taxonomy" id="32264"/>
    <lineage>
        <taxon>Eukaryota</taxon>
        <taxon>Metazoa</taxon>
        <taxon>Ecdysozoa</taxon>
        <taxon>Arthropoda</taxon>
        <taxon>Chelicerata</taxon>
        <taxon>Arachnida</taxon>
        <taxon>Acari</taxon>
        <taxon>Acariformes</taxon>
        <taxon>Trombidiformes</taxon>
        <taxon>Prostigmata</taxon>
        <taxon>Eleutherengona</taxon>
        <taxon>Raphignathae</taxon>
        <taxon>Tetranychoidea</taxon>
        <taxon>Tetranychidae</taxon>
        <taxon>Tetranychus</taxon>
    </lineage>
</organism>
<feature type="domain" description="Maestro-like HEAT-repeats" evidence="2">
    <location>
        <begin position="940"/>
        <end position="1172"/>
    </location>
</feature>